<dbReference type="PRINTS" id="PR00080">
    <property type="entry name" value="SDRFAMILY"/>
</dbReference>
<dbReference type="InterPro" id="IPR002347">
    <property type="entry name" value="SDR_fam"/>
</dbReference>
<dbReference type="Proteomes" id="UP001221686">
    <property type="component" value="Unassembled WGS sequence"/>
</dbReference>
<proteinExistence type="inferred from homology"/>
<dbReference type="EMBL" id="JAQNDL010000003">
    <property type="protein sequence ID" value="MDC0720360.1"/>
    <property type="molecule type" value="Genomic_DNA"/>
</dbReference>
<evidence type="ECO:0000313" key="4">
    <source>
        <dbReference type="Proteomes" id="UP001221686"/>
    </source>
</evidence>
<comment type="similarity">
    <text evidence="1">Belongs to the short-chain dehydrogenases/reductases (SDR) family.</text>
</comment>
<dbReference type="InterPro" id="IPR036291">
    <property type="entry name" value="NAD(P)-bd_dom_sf"/>
</dbReference>
<dbReference type="PANTHER" id="PTHR43976">
    <property type="entry name" value="SHORT CHAIN DEHYDROGENASE"/>
    <property type="match status" value="1"/>
</dbReference>
<dbReference type="PRINTS" id="PR00081">
    <property type="entry name" value="GDHRDH"/>
</dbReference>
<protein>
    <submittedName>
        <fullName evidence="3">SDR family oxidoreductase</fullName>
    </submittedName>
</protein>
<reference evidence="3 4" key="1">
    <citation type="submission" date="2022-11" db="EMBL/GenBank/DDBJ databases">
        <title>Minimal conservation of predation-associated metabolite biosynthetic gene clusters underscores biosynthetic potential of Myxococcota including descriptions for ten novel species: Archangium lansinium sp. nov., Myxococcus landrumus sp. nov., Nannocystis bai.</title>
        <authorList>
            <person name="Ahearne A."/>
            <person name="Stevens C."/>
            <person name="Dowd S."/>
        </authorList>
    </citation>
    <scope>NUCLEOTIDE SEQUENCE [LARGE SCALE GENOMIC DNA]</scope>
    <source>
        <strain evidence="3 4">BB15-2</strain>
    </source>
</reference>
<gene>
    <name evidence="3" type="ORF">POL25_25895</name>
</gene>
<dbReference type="InterPro" id="IPR051911">
    <property type="entry name" value="SDR_oxidoreductase"/>
</dbReference>
<evidence type="ECO:0000256" key="1">
    <source>
        <dbReference type="RuleBase" id="RU000363"/>
    </source>
</evidence>
<organism evidence="3 4">
    <name type="scientific">Nannocystis bainbridge</name>
    <dbReference type="NCBI Taxonomy" id="2995303"/>
    <lineage>
        <taxon>Bacteria</taxon>
        <taxon>Pseudomonadati</taxon>
        <taxon>Myxococcota</taxon>
        <taxon>Polyangia</taxon>
        <taxon>Nannocystales</taxon>
        <taxon>Nannocystaceae</taxon>
        <taxon>Nannocystis</taxon>
    </lineage>
</organism>
<dbReference type="Gene3D" id="3.40.50.720">
    <property type="entry name" value="NAD(P)-binding Rossmann-like Domain"/>
    <property type="match status" value="1"/>
</dbReference>
<evidence type="ECO:0000313" key="3">
    <source>
        <dbReference type="EMBL" id="MDC0720360.1"/>
    </source>
</evidence>
<dbReference type="InterPro" id="IPR020904">
    <property type="entry name" value="Sc_DH/Rdtase_CS"/>
</dbReference>
<keyword evidence="4" id="KW-1185">Reference proteome</keyword>
<dbReference type="InterPro" id="IPR057326">
    <property type="entry name" value="KR_dom"/>
</dbReference>
<dbReference type="PROSITE" id="PS00061">
    <property type="entry name" value="ADH_SHORT"/>
    <property type="match status" value="1"/>
</dbReference>
<accession>A0ABT5E3N9</accession>
<dbReference type="PANTHER" id="PTHR43976:SF9">
    <property type="entry name" value="OXIDOREDUCTASE"/>
    <property type="match status" value="1"/>
</dbReference>
<dbReference type="RefSeq" id="WP_272088869.1">
    <property type="nucleotide sequence ID" value="NZ_JAQNDL010000003.1"/>
</dbReference>
<dbReference type="Pfam" id="PF00106">
    <property type="entry name" value="adh_short"/>
    <property type="match status" value="1"/>
</dbReference>
<dbReference type="CDD" id="cd05374">
    <property type="entry name" value="17beta-HSD-like_SDR_c"/>
    <property type="match status" value="1"/>
</dbReference>
<name>A0ABT5E3N9_9BACT</name>
<dbReference type="SMART" id="SM00822">
    <property type="entry name" value="PKS_KR"/>
    <property type="match status" value="1"/>
</dbReference>
<sequence>MSNSNVLVTGSNSGLGRLISLALARRGHRVFATMRAPNTKNERAAAELRAIAEAERLTLHVVELDVTDDRSVSTAVAAAERAAGHLDVIVNNAGYAVGGINETFTSEQVLAELDTNVVGAHRVNRAVLPALRKRRAGLLIHISSTMGRLTAPFNGIYCGSKWALEAMAESYRYELKPTGVEVSILQPGVFKTGILTSTVTGADAERANGYGLEAAASKLQEMITAMHDGPGASDPEEVARAVVALVEAPAGTRPLRVVVDPSGGGAGTEALNHAASEVQRGLLTALGMPQMID</sequence>
<evidence type="ECO:0000259" key="2">
    <source>
        <dbReference type="SMART" id="SM00822"/>
    </source>
</evidence>
<feature type="domain" description="Ketoreductase" evidence="2">
    <location>
        <begin position="4"/>
        <end position="193"/>
    </location>
</feature>
<comment type="caution">
    <text evidence="3">The sequence shown here is derived from an EMBL/GenBank/DDBJ whole genome shotgun (WGS) entry which is preliminary data.</text>
</comment>
<dbReference type="SUPFAM" id="SSF51735">
    <property type="entry name" value="NAD(P)-binding Rossmann-fold domains"/>
    <property type="match status" value="1"/>
</dbReference>